<evidence type="ECO:0000313" key="2">
    <source>
        <dbReference type="EMBL" id="KAF7831652.1"/>
    </source>
</evidence>
<gene>
    <name evidence="2" type="ORF">G2W53_013985</name>
</gene>
<keyword evidence="3" id="KW-1185">Reference proteome</keyword>
<accession>A0A834WR54</accession>
<dbReference type="AlphaFoldDB" id="A0A834WR54"/>
<organism evidence="2 3">
    <name type="scientific">Senna tora</name>
    <dbReference type="NCBI Taxonomy" id="362788"/>
    <lineage>
        <taxon>Eukaryota</taxon>
        <taxon>Viridiplantae</taxon>
        <taxon>Streptophyta</taxon>
        <taxon>Embryophyta</taxon>
        <taxon>Tracheophyta</taxon>
        <taxon>Spermatophyta</taxon>
        <taxon>Magnoliopsida</taxon>
        <taxon>eudicotyledons</taxon>
        <taxon>Gunneridae</taxon>
        <taxon>Pentapetalae</taxon>
        <taxon>rosids</taxon>
        <taxon>fabids</taxon>
        <taxon>Fabales</taxon>
        <taxon>Fabaceae</taxon>
        <taxon>Caesalpinioideae</taxon>
        <taxon>Cassia clade</taxon>
        <taxon>Senna</taxon>
    </lineage>
</organism>
<dbReference type="EMBL" id="JAAIUW010000005">
    <property type="protein sequence ID" value="KAF7831652.1"/>
    <property type="molecule type" value="Genomic_DNA"/>
</dbReference>
<comment type="caution">
    <text evidence="2">The sequence shown here is derived from an EMBL/GenBank/DDBJ whole genome shotgun (WGS) entry which is preliminary data.</text>
</comment>
<name>A0A834WR54_9FABA</name>
<protein>
    <submittedName>
        <fullName evidence="2">Uncharacterized protein</fullName>
    </submittedName>
</protein>
<feature type="compositionally biased region" description="Basic and acidic residues" evidence="1">
    <location>
        <begin position="1"/>
        <end position="11"/>
    </location>
</feature>
<evidence type="ECO:0000313" key="3">
    <source>
        <dbReference type="Proteomes" id="UP000634136"/>
    </source>
</evidence>
<reference evidence="2" key="1">
    <citation type="submission" date="2020-09" db="EMBL/GenBank/DDBJ databases">
        <title>Genome-Enabled Discovery of Anthraquinone Biosynthesis in Senna tora.</title>
        <authorList>
            <person name="Kang S.-H."/>
            <person name="Pandey R.P."/>
            <person name="Lee C.-M."/>
            <person name="Sim J.-S."/>
            <person name="Jeong J.-T."/>
            <person name="Choi B.-S."/>
            <person name="Jung M."/>
            <person name="Ginzburg D."/>
            <person name="Zhao K."/>
            <person name="Won S.Y."/>
            <person name="Oh T.-J."/>
            <person name="Yu Y."/>
            <person name="Kim N.-H."/>
            <person name="Lee O.R."/>
            <person name="Lee T.-H."/>
            <person name="Bashyal P."/>
            <person name="Kim T.-S."/>
            <person name="Lee W.-H."/>
            <person name="Kawkins C."/>
            <person name="Kim C.-K."/>
            <person name="Kim J.S."/>
            <person name="Ahn B.O."/>
            <person name="Rhee S.Y."/>
            <person name="Sohng J.K."/>
        </authorList>
    </citation>
    <scope>NUCLEOTIDE SEQUENCE</scope>
    <source>
        <tissue evidence="2">Leaf</tissue>
    </source>
</reference>
<sequence>MAGDGDRRQRIDVVTPPRMHQKM</sequence>
<proteinExistence type="predicted"/>
<evidence type="ECO:0000256" key="1">
    <source>
        <dbReference type="SAM" id="MobiDB-lite"/>
    </source>
</evidence>
<dbReference type="Proteomes" id="UP000634136">
    <property type="component" value="Unassembled WGS sequence"/>
</dbReference>
<feature type="region of interest" description="Disordered" evidence="1">
    <location>
        <begin position="1"/>
        <end position="23"/>
    </location>
</feature>